<dbReference type="SUPFAM" id="SSF53098">
    <property type="entry name" value="Ribonuclease H-like"/>
    <property type="match status" value="1"/>
</dbReference>
<dbReference type="InterPro" id="IPR036397">
    <property type="entry name" value="RNaseH_sf"/>
</dbReference>
<name>A0A1M7LIG2_9FIRM</name>
<sequence>MKSIDIYIDLDYKGRFDSGEGRYSIVLEMVVGDEPKTREHFGGFKETTNNRIALLACIDALKRVFEPCDITLHINSPYMARTNRQLKTWLQQSLDKRKNGDLLRKYADLIEQHEIEVVHEKINAYTGAMVIQRQQAKYELVMDFKAEDEIKENEDG</sequence>
<dbReference type="OrthoDB" id="7845843at2"/>
<dbReference type="EMBL" id="FRCP01000016">
    <property type="protein sequence ID" value="SHM77268.1"/>
    <property type="molecule type" value="Genomic_DNA"/>
</dbReference>
<evidence type="ECO:0000313" key="2">
    <source>
        <dbReference type="EMBL" id="SHM77268.1"/>
    </source>
</evidence>
<dbReference type="PROSITE" id="PS50879">
    <property type="entry name" value="RNASE_H_1"/>
    <property type="match status" value="1"/>
</dbReference>
<accession>A0A1M7LIG2</accession>
<dbReference type="InterPro" id="IPR012337">
    <property type="entry name" value="RNaseH-like_sf"/>
</dbReference>
<dbReference type="Proteomes" id="UP000184038">
    <property type="component" value="Unassembled WGS sequence"/>
</dbReference>
<dbReference type="Gene3D" id="3.30.420.10">
    <property type="entry name" value="Ribonuclease H-like superfamily/Ribonuclease H"/>
    <property type="match status" value="1"/>
</dbReference>
<reference evidence="2 3" key="1">
    <citation type="submission" date="2016-11" db="EMBL/GenBank/DDBJ databases">
        <authorList>
            <person name="Jaros S."/>
            <person name="Januszkiewicz K."/>
            <person name="Wedrychowicz H."/>
        </authorList>
    </citation>
    <scope>NUCLEOTIDE SEQUENCE [LARGE SCALE GENOMIC DNA]</scope>
    <source>
        <strain evidence="2 3">DSM 15930</strain>
    </source>
</reference>
<evidence type="ECO:0000259" key="1">
    <source>
        <dbReference type="PROSITE" id="PS50879"/>
    </source>
</evidence>
<gene>
    <name evidence="2" type="ORF">SAMN02746066_03257</name>
</gene>
<dbReference type="GO" id="GO:0004523">
    <property type="term" value="F:RNA-DNA hybrid ribonuclease activity"/>
    <property type="evidence" value="ECO:0007669"/>
    <property type="project" value="InterPro"/>
</dbReference>
<keyword evidence="3" id="KW-1185">Reference proteome</keyword>
<dbReference type="GO" id="GO:0003676">
    <property type="term" value="F:nucleic acid binding"/>
    <property type="evidence" value="ECO:0007669"/>
    <property type="project" value="InterPro"/>
</dbReference>
<proteinExistence type="predicted"/>
<feature type="domain" description="RNase H type-1" evidence="1">
    <location>
        <begin position="1"/>
        <end position="141"/>
    </location>
</feature>
<evidence type="ECO:0000313" key="3">
    <source>
        <dbReference type="Proteomes" id="UP000184038"/>
    </source>
</evidence>
<dbReference type="STRING" id="1120996.SAMN02746066_03257"/>
<dbReference type="InterPro" id="IPR002156">
    <property type="entry name" value="RNaseH_domain"/>
</dbReference>
<organism evidence="2 3">
    <name type="scientific">Anaerosporobacter mobilis DSM 15930</name>
    <dbReference type="NCBI Taxonomy" id="1120996"/>
    <lineage>
        <taxon>Bacteria</taxon>
        <taxon>Bacillati</taxon>
        <taxon>Bacillota</taxon>
        <taxon>Clostridia</taxon>
        <taxon>Lachnospirales</taxon>
        <taxon>Lachnospiraceae</taxon>
        <taxon>Anaerosporobacter</taxon>
    </lineage>
</organism>
<protein>
    <submittedName>
        <fullName evidence="2">RNase HI</fullName>
    </submittedName>
</protein>
<dbReference type="AlphaFoldDB" id="A0A1M7LIG2"/>
<dbReference type="RefSeq" id="WP_073289457.1">
    <property type="nucleotide sequence ID" value="NZ_FRCP01000016.1"/>
</dbReference>
<dbReference type="Pfam" id="PF00075">
    <property type="entry name" value="RNase_H"/>
    <property type="match status" value="1"/>
</dbReference>